<dbReference type="GO" id="GO:0006979">
    <property type="term" value="P:response to oxidative stress"/>
    <property type="evidence" value="ECO:0007669"/>
    <property type="project" value="InterPro"/>
</dbReference>
<dbReference type="Gene3D" id="1.10.640.10">
    <property type="entry name" value="Haem peroxidase domain superfamily, animal type"/>
    <property type="match status" value="1"/>
</dbReference>
<keyword evidence="5" id="KW-0560">Oxidoreductase</keyword>
<keyword evidence="2" id="KW-0964">Secreted</keyword>
<dbReference type="SUPFAM" id="SSF48113">
    <property type="entry name" value="Heme-dependent peroxidases"/>
    <property type="match status" value="1"/>
</dbReference>
<dbReference type="PANTHER" id="PTHR11475:SF4">
    <property type="entry name" value="CHORION PEROXIDASE"/>
    <property type="match status" value="1"/>
</dbReference>
<dbReference type="GO" id="GO:0004601">
    <property type="term" value="F:peroxidase activity"/>
    <property type="evidence" value="ECO:0007669"/>
    <property type="project" value="UniProtKB-KW"/>
</dbReference>
<evidence type="ECO:0000256" key="4">
    <source>
        <dbReference type="SAM" id="Phobius"/>
    </source>
</evidence>
<keyword evidence="4" id="KW-0472">Membrane</keyword>
<dbReference type="InterPro" id="IPR037120">
    <property type="entry name" value="Haem_peroxidase_sf_animal"/>
</dbReference>
<feature type="transmembrane region" description="Helical" evidence="4">
    <location>
        <begin position="571"/>
        <end position="593"/>
    </location>
</feature>
<dbReference type="InterPro" id="IPR010255">
    <property type="entry name" value="Haem_peroxidase_sf"/>
</dbReference>
<sequence length="597" mass="65120">MIVPSSVGGELVASDYSADVKPVDFYSANGSNVNSAHADWGEAGTLLGRVAEASHDPQASWMGLADLPNPREISNIVCAQPGVINDERGLSDFNWLWGQFITHEIDFTLTQNGRVGENGTPEAADIDIDEDDPVMGAPGGSKIRFFRSLYVNVTEDDTIHREHPNSITSWIDGSVVYGSSESTMNWLRTFEGGKLKVSENAFGDLLPVASEDDETAPPMSFAGFSADVRFVAGDSRANEHIALMAMHVLFMREHNRLAEGIQERNPDWSDEDIFQRARKIVAAQIQAITYEEFLPSLGVTLDAYAGHNPEVNPEVTSAFATVAFRMGHSQIGDTFLRVDEQRVPIEEGHMSLFDGFWTTRPITEEGGVSPMLRGMAMQTQPANDVYFGDDLRNQLFGHPGAGGMDLCAIDIQRGRDHGVPDYGAIRVAFGLENVSSFGEITSDSVIAGNLALAYGNESPGHIDPLIGMLAEDHLPNSALGETMDALIRDQFTRLRDGDPFYYENDAELDGVEAEIAETKLSHVILRNSEIESLQCNVFFAEHSLNELDCYMPNPSEEPQAQADSDAEMSTLILGLIGLGIAGMLIMNFFGAAAKEEE</sequence>
<dbReference type="AlphaFoldDB" id="A0A075FV90"/>
<evidence type="ECO:0000256" key="3">
    <source>
        <dbReference type="ARBA" id="ARBA00023180"/>
    </source>
</evidence>
<name>A0A075FV90_9EURY</name>
<evidence type="ECO:0000313" key="5">
    <source>
        <dbReference type="EMBL" id="AIE95585.1"/>
    </source>
</evidence>
<dbReference type="GO" id="GO:0020037">
    <property type="term" value="F:heme binding"/>
    <property type="evidence" value="ECO:0007669"/>
    <property type="project" value="InterPro"/>
</dbReference>
<evidence type="ECO:0000256" key="2">
    <source>
        <dbReference type="ARBA" id="ARBA00022525"/>
    </source>
</evidence>
<dbReference type="CDD" id="cd09822">
    <property type="entry name" value="peroxinectin_like_bacterial"/>
    <property type="match status" value="1"/>
</dbReference>
<protein>
    <submittedName>
        <fullName evidence="5">Peroxidase</fullName>
    </submittedName>
</protein>
<dbReference type="SMR" id="A0A075FV90"/>
<keyword evidence="4" id="KW-0812">Transmembrane</keyword>
<dbReference type="PROSITE" id="PS50292">
    <property type="entry name" value="PEROXIDASE_3"/>
    <property type="match status" value="1"/>
</dbReference>
<organism evidence="5">
    <name type="scientific">uncultured marine group II/III euryarchaeote AD1000_68_A10</name>
    <dbReference type="NCBI Taxonomy" id="1457799"/>
    <lineage>
        <taxon>Archaea</taxon>
        <taxon>Methanobacteriati</taxon>
        <taxon>Methanobacteriota</taxon>
        <taxon>environmental samples</taxon>
    </lineage>
</organism>
<proteinExistence type="predicted"/>
<keyword evidence="4" id="KW-1133">Transmembrane helix</keyword>
<dbReference type="PRINTS" id="PR00457">
    <property type="entry name" value="ANPEROXIDASE"/>
</dbReference>
<reference evidence="5" key="1">
    <citation type="journal article" date="2014" name="Genome Biol. Evol.">
        <title>Pangenome evidence for extensive interdomain horizontal transfer affecting lineage core and shell genes in uncultured planktonic thaumarchaeota and euryarchaeota.</title>
        <authorList>
            <person name="Deschamps P."/>
            <person name="Zivanovic Y."/>
            <person name="Moreira D."/>
            <person name="Rodriguez-Valera F."/>
            <person name="Lopez-Garcia P."/>
        </authorList>
    </citation>
    <scope>NUCLEOTIDE SEQUENCE</scope>
</reference>
<accession>A0A075FV90</accession>
<dbReference type="PANTHER" id="PTHR11475">
    <property type="entry name" value="OXIDASE/PEROXIDASE"/>
    <property type="match status" value="1"/>
</dbReference>
<dbReference type="GO" id="GO:0005576">
    <property type="term" value="C:extracellular region"/>
    <property type="evidence" value="ECO:0007669"/>
    <property type="project" value="UniProtKB-SubCell"/>
</dbReference>
<dbReference type="Pfam" id="PF03098">
    <property type="entry name" value="An_peroxidase"/>
    <property type="match status" value="1"/>
</dbReference>
<keyword evidence="3" id="KW-0325">Glycoprotein</keyword>
<dbReference type="InterPro" id="IPR019791">
    <property type="entry name" value="Haem_peroxidase_animal"/>
</dbReference>
<keyword evidence="5" id="KW-0575">Peroxidase</keyword>
<evidence type="ECO:0000256" key="1">
    <source>
        <dbReference type="ARBA" id="ARBA00004613"/>
    </source>
</evidence>
<dbReference type="EMBL" id="KF900455">
    <property type="protein sequence ID" value="AIE95585.1"/>
    <property type="molecule type" value="Genomic_DNA"/>
</dbReference>
<comment type="subcellular location">
    <subcellularLocation>
        <location evidence="1">Secreted</location>
    </subcellularLocation>
</comment>